<dbReference type="InterPro" id="IPR016181">
    <property type="entry name" value="Acyl_CoA_acyltransferase"/>
</dbReference>
<dbReference type="Pfam" id="PF02861">
    <property type="entry name" value="Clp_N"/>
    <property type="match status" value="1"/>
</dbReference>
<sequence length="279" mass="30870">MDYKNVKFTRQLAKAIELADQERIKTKSSCLLPAHLLIGCLDDGSTPVKEAKEKTGIDIVSLKNSIIRAENSTPGILFKPFKSPVSTETKQVLQVSINYMNSYNQIYLNLGHVIKALITTGLTEGLLSQEQSHALLSLAAVSRDMLVNLSDYTAPEISYRNIRKVTNLDADGLMRFIEEEFSGRWNESIKNAFSQLHPPIIIAKDSSGKIVGFAVYNTNGHFGPMGTALNRRSEGIGVSLLHCCLNEMKLKGKRKVIIDQAGPIEFYETACNAQVIPVR</sequence>
<proteinExistence type="predicted"/>
<evidence type="ECO:0000256" key="1">
    <source>
        <dbReference type="PROSITE-ProRule" id="PRU01251"/>
    </source>
</evidence>
<evidence type="ECO:0000259" key="3">
    <source>
        <dbReference type="PROSITE" id="PS51903"/>
    </source>
</evidence>
<dbReference type="GO" id="GO:0016747">
    <property type="term" value="F:acyltransferase activity, transferring groups other than amino-acyl groups"/>
    <property type="evidence" value="ECO:0007669"/>
    <property type="project" value="InterPro"/>
</dbReference>
<comment type="caution">
    <text evidence="4">The sequence shown here is derived from an EMBL/GenBank/DDBJ whole genome shotgun (WGS) entry which is preliminary data.</text>
</comment>
<dbReference type="InterPro" id="IPR000182">
    <property type="entry name" value="GNAT_dom"/>
</dbReference>
<gene>
    <name evidence="4" type="ORF">EJA10_16615</name>
</gene>
<accession>A0A3R9E704</accession>
<dbReference type="PROSITE" id="PS51186">
    <property type="entry name" value="GNAT"/>
    <property type="match status" value="1"/>
</dbReference>
<dbReference type="InterPro" id="IPR036628">
    <property type="entry name" value="Clp_N_dom_sf"/>
</dbReference>
<reference evidence="5" key="1">
    <citation type="submission" date="2018-12" db="EMBL/GenBank/DDBJ databases">
        <title>Bacillus chawlae sp. nov., Bacillus glennii sp. nov., and Bacillus saganii sp. nov. Isolated from the Vehicle Assembly Building at Kennedy Space Center where the Viking Spacecraft were Assembled.</title>
        <authorList>
            <person name="Seuylemezian A."/>
            <person name="Vaishampayan P."/>
        </authorList>
    </citation>
    <scope>NUCLEOTIDE SEQUENCE [LARGE SCALE GENOMIC DNA]</scope>
    <source>
        <strain evidence="5">DSM 13966</strain>
    </source>
</reference>
<dbReference type="SUPFAM" id="SSF55729">
    <property type="entry name" value="Acyl-CoA N-acyltransferases (Nat)"/>
    <property type="match status" value="1"/>
</dbReference>
<dbReference type="SUPFAM" id="SSF81923">
    <property type="entry name" value="Double Clp-N motif"/>
    <property type="match status" value="1"/>
</dbReference>
<dbReference type="RefSeq" id="WP_125481150.1">
    <property type="nucleotide sequence ID" value="NZ_RSFW01000019.1"/>
</dbReference>
<dbReference type="EMBL" id="RSFW01000019">
    <property type="protein sequence ID" value="RSD25431.1"/>
    <property type="molecule type" value="Genomic_DNA"/>
</dbReference>
<dbReference type="Gene3D" id="1.10.1780.10">
    <property type="entry name" value="Clp, N-terminal domain"/>
    <property type="match status" value="1"/>
</dbReference>
<feature type="domain" description="N-acetyltransferase" evidence="2">
    <location>
        <begin position="160"/>
        <end position="279"/>
    </location>
</feature>
<dbReference type="AlphaFoldDB" id="A0A3R9E704"/>
<dbReference type="Proteomes" id="UP000279911">
    <property type="component" value="Unassembled WGS sequence"/>
</dbReference>
<dbReference type="Gene3D" id="3.40.630.30">
    <property type="match status" value="1"/>
</dbReference>
<dbReference type="PROSITE" id="PS51903">
    <property type="entry name" value="CLP_R"/>
    <property type="match status" value="1"/>
</dbReference>
<dbReference type="OrthoDB" id="4016818at2"/>
<evidence type="ECO:0000313" key="4">
    <source>
        <dbReference type="EMBL" id="RSD25431.1"/>
    </source>
</evidence>
<name>A0A3R9E704_9BACI</name>
<keyword evidence="1" id="KW-0677">Repeat</keyword>
<organism evidence="4 5">
    <name type="scientific">Mesobacillus subterraneus</name>
    <dbReference type="NCBI Taxonomy" id="285983"/>
    <lineage>
        <taxon>Bacteria</taxon>
        <taxon>Bacillati</taxon>
        <taxon>Bacillota</taxon>
        <taxon>Bacilli</taxon>
        <taxon>Bacillales</taxon>
        <taxon>Bacillaceae</taxon>
        <taxon>Mesobacillus</taxon>
    </lineage>
</organism>
<protein>
    <recommendedName>
        <fullName evidence="6">GNAT family N-acetyltransferase</fullName>
    </recommendedName>
</protein>
<feature type="domain" description="Clp R" evidence="3">
    <location>
        <begin position="1"/>
        <end position="72"/>
    </location>
</feature>
<evidence type="ECO:0000313" key="5">
    <source>
        <dbReference type="Proteomes" id="UP000279911"/>
    </source>
</evidence>
<evidence type="ECO:0000259" key="2">
    <source>
        <dbReference type="PROSITE" id="PS51186"/>
    </source>
</evidence>
<dbReference type="InterPro" id="IPR004176">
    <property type="entry name" value="Clp_R_N"/>
</dbReference>
<evidence type="ECO:0008006" key="6">
    <source>
        <dbReference type="Google" id="ProtNLM"/>
    </source>
</evidence>